<organism evidence="3 4">
    <name type="scientific">Artemisia annua</name>
    <name type="common">Sweet wormwood</name>
    <dbReference type="NCBI Taxonomy" id="35608"/>
    <lineage>
        <taxon>Eukaryota</taxon>
        <taxon>Viridiplantae</taxon>
        <taxon>Streptophyta</taxon>
        <taxon>Embryophyta</taxon>
        <taxon>Tracheophyta</taxon>
        <taxon>Spermatophyta</taxon>
        <taxon>Magnoliopsida</taxon>
        <taxon>eudicotyledons</taxon>
        <taxon>Gunneridae</taxon>
        <taxon>Pentapetalae</taxon>
        <taxon>asterids</taxon>
        <taxon>campanulids</taxon>
        <taxon>Asterales</taxon>
        <taxon>Asteraceae</taxon>
        <taxon>Asteroideae</taxon>
        <taxon>Anthemideae</taxon>
        <taxon>Artemisiinae</taxon>
        <taxon>Artemisia</taxon>
    </lineage>
</organism>
<comment type="caution">
    <text evidence="3">The sequence shown here is derived from an EMBL/GenBank/DDBJ whole genome shotgun (WGS) entry which is preliminary data.</text>
</comment>
<evidence type="ECO:0000313" key="3">
    <source>
        <dbReference type="EMBL" id="PWA59960.1"/>
    </source>
</evidence>
<feature type="region of interest" description="Disordered" evidence="2">
    <location>
        <begin position="76"/>
        <end position="134"/>
    </location>
</feature>
<keyword evidence="4" id="KW-1185">Reference proteome</keyword>
<dbReference type="AlphaFoldDB" id="A0A2U1MFC7"/>
<evidence type="ECO:0000313" key="4">
    <source>
        <dbReference type="Proteomes" id="UP000245207"/>
    </source>
</evidence>
<feature type="compositionally biased region" description="Basic and acidic residues" evidence="2">
    <location>
        <begin position="117"/>
        <end position="129"/>
    </location>
</feature>
<keyword evidence="1" id="KW-0175">Coiled coil</keyword>
<sequence length="148" mass="17436">MGELEKMLEAEEAELNEIEKLKREREQIEKYMQLKEREQIERERKLKETEVIERERQLKETEVIERERQLKETEVIERVTEKDNQTEDETVNEGNSSDASMVFTGSDTSSDQQIEDSNPRYDSDADGHNGMKLFGTPKMIISDLHQTQ</sequence>
<feature type="coiled-coil region" evidence="1">
    <location>
        <begin position="1"/>
        <end position="57"/>
    </location>
</feature>
<evidence type="ECO:0000256" key="2">
    <source>
        <dbReference type="SAM" id="MobiDB-lite"/>
    </source>
</evidence>
<protein>
    <submittedName>
        <fullName evidence="3">Uncharacterized protein</fullName>
    </submittedName>
</protein>
<accession>A0A2U1MFC7</accession>
<name>A0A2U1MFC7_ARTAN</name>
<evidence type="ECO:0000256" key="1">
    <source>
        <dbReference type="SAM" id="Coils"/>
    </source>
</evidence>
<gene>
    <name evidence="3" type="ORF">CTI12_AA385990</name>
</gene>
<dbReference type="Proteomes" id="UP000245207">
    <property type="component" value="Unassembled WGS sequence"/>
</dbReference>
<reference evidence="3 4" key="1">
    <citation type="journal article" date="2018" name="Mol. Plant">
        <title>The genome of Artemisia annua provides insight into the evolution of Asteraceae family and artemisinin biosynthesis.</title>
        <authorList>
            <person name="Shen Q."/>
            <person name="Zhang L."/>
            <person name="Liao Z."/>
            <person name="Wang S."/>
            <person name="Yan T."/>
            <person name="Shi P."/>
            <person name="Liu M."/>
            <person name="Fu X."/>
            <person name="Pan Q."/>
            <person name="Wang Y."/>
            <person name="Lv Z."/>
            <person name="Lu X."/>
            <person name="Zhang F."/>
            <person name="Jiang W."/>
            <person name="Ma Y."/>
            <person name="Chen M."/>
            <person name="Hao X."/>
            <person name="Li L."/>
            <person name="Tang Y."/>
            <person name="Lv G."/>
            <person name="Zhou Y."/>
            <person name="Sun X."/>
            <person name="Brodelius P.E."/>
            <person name="Rose J.K.C."/>
            <person name="Tang K."/>
        </authorList>
    </citation>
    <scope>NUCLEOTIDE SEQUENCE [LARGE SCALE GENOMIC DNA]</scope>
    <source>
        <strain evidence="4">cv. Huhao1</strain>
        <tissue evidence="3">Leaf</tissue>
    </source>
</reference>
<feature type="compositionally biased region" description="Polar residues" evidence="2">
    <location>
        <begin position="92"/>
        <end position="116"/>
    </location>
</feature>
<proteinExistence type="predicted"/>
<dbReference type="EMBL" id="PKPP01005480">
    <property type="protein sequence ID" value="PWA59960.1"/>
    <property type="molecule type" value="Genomic_DNA"/>
</dbReference>
<feature type="compositionally biased region" description="Basic and acidic residues" evidence="2">
    <location>
        <begin position="76"/>
        <end position="85"/>
    </location>
</feature>